<feature type="transmembrane region" description="Helical" evidence="2">
    <location>
        <begin position="76"/>
        <end position="95"/>
    </location>
</feature>
<keyword evidence="2" id="KW-0472">Membrane</keyword>
<protein>
    <submittedName>
        <fullName evidence="3">Uncharacterized protein</fullName>
    </submittedName>
</protein>
<dbReference type="OrthoDB" id="9995844at2"/>
<proteinExistence type="predicted"/>
<keyword evidence="4" id="KW-1185">Reference proteome</keyword>
<gene>
    <name evidence="3" type="ORF">SAMN05216499_102364</name>
</gene>
<accession>A0A1M6XAY7</accession>
<keyword evidence="2" id="KW-1133">Transmembrane helix</keyword>
<evidence type="ECO:0000313" key="4">
    <source>
        <dbReference type="Proteomes" id="UP000184111"/>
    </source>
</evidence>
<feature type="region of interest" description="Disordered" evidence="1">
    <location>
        <begin position="132"/>
        <end position="152"/>
    </location>
</feature>
<feature type="transmembrane region" description="Helical" evidence="2">
    <location>
        <begin position="24"/>
        <end position="44"/>
    </location>
</feature>
<reference evidence="3 4" key="1">
    <citation type="submission" date="2016-11" db="EMBL/GenBank/DDBJ databases">
        <authorList>
            <person name="Jaros S."/>
            <person name="Januszkiewicz K."/>
            <person name="Wedrychowicz H."/>
        </authorList>
    </citation>
    <scope>NUCLEOTIDE SEQUENCE [LARGE SCALE GENOMIC DNA]</scope>
    <source>
        <strain evidence="3 4">CGMCC 4.2025</strain>
    </source>
</reference>
<feature type="compositionally biased region" description="Low complexity" evidence="1">
    <location>
        <begin position="143"/>
        <end position="152"/>
    </location>
</feature>
<sequence length="152" mass="14957">MSVGELRPVRGAGSAPEARARPRLGYVPLGCGVLLIPWLAVLAGVAAPGWVALDVLEAIGLLATGVLALGTKPALVPVAAATAAALLLDASVDLATSQGPALLAAVTMALLAELPLAAACAVLALRAGHPQTAEGRPARRSARGSGPARRAG</sequence>
<name>A0A1M6XAY7_9ACTN</name>
<evidence type="ECO:0000313" key="3">
    <source>
        <dbReference type="EMBL" id="SHL03117.1"/>
    </source>
</evidence>
<evidence type="ECO:0000256" key="1">
    <source>
        <dbReference type="SAM" id="MobiDB-lite"/>
    </source>
</evidence>
<feature type="transmembrane region" description="Helical" evidence="2">
    <location>
        <begin position="101"/>
        <end position="125"/>
    </location>
</feature>
<keyword evidence="2" id="KW-0812">Transmembrane</keyword>
<dbReference type="Proteomes" id="UP000184111">
    <property type="component" value="Unassembled WGS sequence"/>
</dbReference>
<dbReference type="AlphaFoldDB" id="A0A1M6XAY7"/>
<dbReference type="EMBL" id="FRBI01000002">
    <property type="protein sequence ID" value="SHL03117.1"/>
    <property type="molecule type" value="Genomic_DNA"/>
</dbReference>
<organism evidence="3 4">
    <name type="scientific">Actinacidiphila paucisporea</name>
    <dbReference type="NCBI Taxonomy" id="310782"/>
    <lineage>
        <taxon>Bacteria</taxon>
        <taxon>Bacillati</taxon>
        <taxon>Actinomycetota</taxon>
        <taxon>Actinomycetes</taxon>
        <taxon>Kitasatosporales</taxon>
        <taxon>Streptomycetaceae</taxon>
        <taxon>Actinacidiphila</taxon>
    </lineage>
</organism>
<evidence type="ECO:0000256" key="2">
    <source>
        <dbReference type="SAM" id="Phobius"/>
    </source>
</evidence>
<dbReference type="RefSeq" id="WP_073494121.1">
    <property type="nucleotide sequence ID" value="NZ_FRBI01000002.1"/>
</dbReference>